<comment type="caution">
    <text evidence="4">The sequence shown here is derived from an EMBL/GenBank/DDBJ whole genome shotgun (WGS) entry which is preliminary data.</text>
</comment>
<evidence type="ECO:0000313" key="4">
    <source>
        <dbReference type="EMBL" id="MCM0618862.1"/>
    </source>
</evidence>
<dbReference type="GO" id="GO:0003677">
    <property type="term" value="F:DNA binding"/>
    <property type="evidence" value="ECO:0007669"/>
    <property type="project" value="UniProtKB-UniRule"/>
</dbReference>
<dbReference type="InterPro" id="IPR001867">
    <property type="entry name" value="OmpR/PhoB-type_DNA-bd"/>
</dbReference>
<dbReference type="Proteomes" id="UP001139485">
    <property type="component" value="Unassembled WGS sequence"/>
</dbReference>
<evidence type="ECO:0000256" key="2">
    <source>
        <dbReference type="PROSITE-ProRule" id="PRU01091"/>
    </source>
</evidence>
<keyword evidence="1 2" id="KW-0238">DNA-binding</keyword>
<evidence type="ECO:0000259" key="3">
    <source>
        <dbReference type="PROSITE" id="PS51755"/>
    </source>
</evidence>
<evidence type="ECO:0000313" key="5">
    <source>
        <dbReference type="Proteomes" id="UP001139485"/>
    </source>
</evidence>
<dbReference type="InterPro" id="IPR036388">
    <property type="entry name" value="WH-like_DNA-bd_sf"/>
</dbReference>
<dbReference type="Gene3D" id="1.10.10.10">
    <property type="entry name" value="Winged helix-like DNA-binding domain superfamily/Winged helix DNA-binding domain"/>
    <property type="match status" value="1"/>
</dbReference>
<dbReference type="EMBL" id="JAMOIL010000001">
    <property type="protein sequence ID" value="MCM0618862.1"/>
    <property type="molecule type" value="Genomic_DNA"/>
</dbReference>
<dbReference type="GO" id="GO:0000160">
    <property type="term" value="P:phosphorelay signal transduction system"/>
    <property type="evidence" value="ECO:0007669"/>
    <property type="project" value="InterPro"/>
</dbReference>
<keyword evidence="5" id="KW-1185">Reference proteome</keyword>
<accession>A0A9X2ID40</accession>
<dbReference type="AlphaFoldDB" id="A0A9X2ID40"/>
<evidence type="ECO:0000256" key="1">
    <source>
        <dbReference type="ARBA" id="ARBA00023125"/>
    </source>
</evidence>
<feature type="DNA-binding region" description="OmpR/PhoB-type" evidence="2">
    <location>
        <begin position="1"/>
        <end position="46"/>
    </location>
</feature>
<feature type="domain" description="OmpR/PhoB-type" evidence="3">
    <location>
        <begin position="1"/>
        <end position="46"/>
    </location>
</feature>
<dbReference type="PROSITE" id="PS51755">
    <property type="entry name" value="OMPR_PHOB"/>
    <property type="match status" value="1"/>
</dbReference>
<organism evidence="4 5">
    <name type="scientific">Nocardioides bruguierae</name>
    <dbReference type="NCBI Taxonomy" id="2945102"/>
    <lineage>
        <taxon>Bacteria</taxon>
        <taxon>Bacillati</taxon>
        <taxon>Actinomycetota</taxon>
        <taxon>Actinomycetes</taxon>
        <taxon>Propionibacteriales</taxon>
        <taxon>Nocardioidaceae</taxon>
        <taxon>Nocardioides</taxon>
    </lineage>
</organism>
<sequence>MWSGEFVESDYLVDVAVGGIRTKLRRAGSRARWIDAVDGSSYVLRRQPAVGA</sequence>
<dbReference type="GO" id="GO:0006355">
    <property type="term" value="P:regulation of DNA-templated transcription"/>
    <property type="evidence" value="ECO:0007669"/>
    <property type="project" value="InterPro"/>
</dbReference>
<protein>
    <recommendedName>
        <fullName evidence="3">OmpR/PhoB-type domain-containing protein</fullName>
    </recommendedName>
</protein>
<name>A0A9X2ID40_9ACTN</name>
<gene>
    <name evidence="4" type="ORF">M8330_00970</name>
</gene>
<reference evidence="4" key="1">
    <citation type="submission" date="2022-05" db="EMBL/GenBank/DDBJ databases">
        <authorList>
            <person name="Tuo L."/>
        </authorList>
    </citation>
    <scope>NUCLEOTIDE SEQUENCE</scope>
    <source>
        <strain evidence="4">BSK12Z-4</strain>
    </source>
</reference>
<proteinExistence type="predicted"/>